<gene>
    <name evidence="1" type="ORF">BOX37_31295</name>
</gene>
<evidence type="ECO:0000313" key="2">
    <source>
        <dbReference type="Proteomes" id="UP000183810"/>
    </source>
</evidence>
<accession>A0A1J0W006</accession>
<protein>
    <submittedName>
        <fullName evidence="1">Uncharacterized protein</fullName>
    </submittedName>
</protein>
<dbReference type="OrthoDB" id="4571674at2"/>
<reference evidence="1" key="1">
    <citation type="submission" date="2016-11" db="EMBL/GenBank/DDBJ databases">
        <authorList>
            <person name="Jaros S."/>
            <person name="Januszkiewicz K."/>
            <person name="Wedrychowicz H."/>
        </authorList>
    </citation>
    <scope>NUCLEOTIDE SEQUENCE [LARGE SCALE GENOMIC DNA]</scope>
    <source>
        <strain evidence="1">Y48</strain>
    </source>
</reference>
<proteinExistence type="predicted"/>
<dbReference type="EMBL" id="CP018082">
    <property type="protein sequence ID" value="APE37680.1"/>
    <property type="molecule type" value="Genomic_DNA"/>
</dbReference>
<evidence type="ECO:0000313" key="1">
    <source>
        <dbReference type="EMBL" id="APE37680.1"/>
    </source>
</evidence>
<dbReference type="KEGG" id="nsl:BOX37_31295"/>
<dbReference type="RefSeq" id="WP_071930847.1">
    <property type="nucleotide sequence ID" value="NZ_CP018082.1"/>
</dbReference>
<name>A0A1J0W006_9NOCA</name>
<organism evidence="1 2">
    <name type="scientific">Nocardia mangyaensis</name>
    <dbReference type="NCBI Taxonomy" id="2213200"/>
    <lineage>
        <taxon>Bacteria</taxon>
        <taxon>Bacillati</taxon>
        <taxon>Actinomycetota</taxon>
        <taxon>Actinomycetes</taxon>
        <taxon>Mycobacteriales</taxon>
        <taxon>Nocardiaceae</taxon>
        <taxon>Nocardia</taxon>
    </lineage>
</organism>
<dbReference type="AlphaFoldDB" id="A0A1J0W006"/>
<keyword evidence="2" id="KW-1185">Reference proteome</keyword>
<dbReference type="Proteomes" id="UP000183810">
    <property type="component" value="Chromosome"/>
</dbReference>
<sequence>MDGVPAGSVRLLLRGRRPGTAGGIRGLVEFWDRFGAALDYDLLERGIDVRECFGPKEYRTRDWRTIWRFKDRLPRGSRYRSALLTDRELAELVLEHQLVESPDDQPEALSPDEYTLDTYLLLSIIDAVHGVQASVIAAAGGGDAALRPVPRPDTALEVIRAERRSRAMRQLIDQFTAKSPMDRRAAG</sequence>